<evidence type="ECO:0000256" key="19">
    <source>
        <dbReference type="HAMAP-Rule" id="MF_00719"/>
    </source>
</evidence>
<name>A0A9D1RVN3_9FIRM</name>
<keyword evidence="7 19" id="KW-1003">Cell membrane</keyword>
<feature type="transmembrane region" description="Helical" evidence="19">
    <location>
        <begin position="65"/>
        <end position="85"/>
    </location>
</feature>
<evidence type="ECO:0000313" key="20">
    <source>
        <dbReference type="EMBL" id="HIW94509.1"/>
    </source>
</evidence>
<evidence type="ECO:0000256" key="9">
    <source>
        <dbReference type="ARBA" id="ARBA00022679"/>
    </source>
</evidence>
<evidence type="ECO:0000256" key="3">
    <source>
        <dbReference type="ARBA" id="ARBA00004663"/>
    </source>
</evidence>
<proteinExistence type="inferred from homology"/>
<keyword evidence="13 19" id="KW-0472">Membrane</keyword>
<dbReference type="HAMAP" id="MF_00719">
    <property type="entry name" value="CobS"/>
    <property type="match status" value="1"/>
</dbReference>
<feature type="transmembrane region" description="Helical" evidence="19">
    <location>
        <begin position="115"/>
        <end position="135"/>
    </location>
</feature>
<feature type="transmembrane region" description="Helical" evidence="19">
    <location>
        <begin position="239"/>
        <end position="258"/>
    </location>
</feature>
<dbReference type="Proteomes" id="UP000824192">
    <property type="component" value="Unassembled WGS sequence"/>
</dbReference>
<evidence type="ECO:0000256" key="1">
    <source>
        <dbReference type="ARBA" id="ARBA00001946"/>
    </source>
</evidence>
<dbReference type="GO" id="GO:0009236">
    <property type="term" value="P:cobalamin biosynthetic process"/>
    <property type="evidence" value="ECO:0007669"/>
    <property type="project" value="UniProtKB-UniRule"/>
</dbReference>
<comment type="catalytic activity">
    <reaction evidence="18 19">
        <text>alpha-ribazole 5'-phosphate + adenosylcob(III)inamide-GDP = adenosylcob(III)alamin 5'-phosphate + GMP + H(+)</text>
        <dbReference type="Rhea" id="RHEA:23560"/>
        <dbReference type="ChEBI" id="CHEBI:15378"/>
        <dbReference type="ChEBI" id="CHEBI:57918"/>
        <dbReference type="ChEBI" id="CHEBI:58115"/>
        <dbReference type="ChEBI" id="CHEBI:60487"/>
        <dbReference type="ChEBI" id="CHEBI:60493"/>
        <dbReference type="EC" id="2.7.8.26"/>
    </reaction>
</comment>
<keyword evidence="8 19" id="KW-0169">Cobalamin biosynthesis</keyword>
<comment type="similarity">
    <text evidence="4 19">Belongs to the CobS family.</text>
</comment>
<evidence type="ECO:0000256" key="8">
    <source>
        <dbReference type="ARBA" id="ARBA00022573"/>
    </source>
</evidence>
<dbReference type="PANTHER" id="PTHR34148">
    <property type="entry name" value="ADENOSYLCOBINAMIDE-GDP RIBAZOLETRANSFERASE"/>
    <property type="match status" value="1"/>
</dbReference>
<dbReference type="EMBL" id="DXGA01000176">
    <property type="protein sequence ID" value="HIW94509.1"/>
    <property type="molecule type" value="Genomic_DNA"/>
</dbReference>
<evidence type="ECO:0000256" key="7">
    <source>
        <dbReference type="ARBA" id="ARBA00022475"/>
    </source>
</evidence>
<reference evidence="20" key="2">
    <citation type="submission" date="2021-04" db="EMBL/GenBank/DDBJ databases">
        <authorList>
            <person name="Gilroy R."/>
        </authorList>
    </citation>
    <scope>NUCLEOTIDE SEQUENCE</scope>
    <source>
        <strain evidence="20">ChiGjej6B6-1540</strain>
    </source>
</reference>
<evidence type="ECO:0000256" key="5">
    <source>
        <dbReference type="ARBA" id="ARBA00013200"/>
    </source>
</evidence>
<dbReference type="InterPro" id="IPR003805">
    <property type="entry name" value="CobS"/>
</dbReference>
<keyword evidence="9 19" id="KW-0808">Transferase</keyword>
<evidence type="ECO:0000256" key="10">
    <source>
        <dbReference type="ARBA" id="ARBA00022692"/>
    </source>
</evidence>
<dbReference type="PANTHER" id="PTHR34148:SF1">
    <property type="entry name" value="ADENOSYLCOBINAMIDE-GDP RIBAZOLETRANSFERASE"/>
    <property type="match status" value="1"/>
</dbReference>
<feature type="transmembrane region" description="Helical" evidence="19">
    <location>
        <begin position="186"/>
        <end position="219"/>
    </location>
</feature>
<sequence length="264" mass="28320">MEGGKSVRLLRSFAVAFSMYSRLPMPQWPWEEGDLEYVFCFFPAIGLVEGLFLLCWMMVGQMLGLGSLMLAAGLVVLPLLVTGGIHMDGFCDTADALASHQSRERKLEILKDSHTGAFAVIACGTYLVFQFALWHQGVTDHVPWMVVLLTPVLSRSLSGIAVVTCKNARGSGMLATFSNAVVGKRVLATLVVWFMAAGVLLIVTTPVCGTAAVVGALAVYGYYMYVAHREFGGVTGDLAGWFLQLCEVGCLLAAVLAGKVAMLL</sequence>
<evidence type="ECO:0000256" key="2">
    <source>
        <dbReference type="ARBA" id="ARBA00004651"/>
    </source>
</evidence>
<evidence type="ECO:0000256" key="13">
    <source>
        <dbReference type="ARBA" id="ARBA00023136"/>
    </source>
</evidence>
<evidence type="ECO:0000256" key="16">
    <source>
        <dbReference type="ARBA" id="ARBA00032853"/>
    </source>
</evidence>
<comment type="caution">
    <text evidence="20">The sequence shown here is derived from an EMBL/GenBank/DDBJ whole genome shotgun (WGS) entry which is preliminary data.</text>
</comment>
<comment type="catalytic activity">
    <reaction evidence="17 19">
        <text>alpha-ribazole + adenosylcob(III)inamide-GDP = adenosylcob(III)alamin + GMP + H(+)</text>
        <dbReference type="Rhea" id="RHEA:16049"/>
        <dbReference type="ChEBI" id="CHEBI:10329"/>
        <dbReference type="ChEBI" id="CHEBI:15378"/>
        <dbReference type="ChEBI" id="CHEBI:18408"/>
        <dbReference type="ChEBI" id="CHEBI:58115"/>
        <dbReference type="ChEBI" id="CHEBI:60487"/>
        <dbReference type="EC" id="2.7.8.26"/>
    </reaction>
</comment>
<keyword evidence="12 19" id="KW-1133">Transmembrane helix</keyword>
<protein>
    <recommendedName>
        <fullName evidence="6 19">Adenosylcobinamide-GDP ribazoletransferase</fullName>
        <ecNumber evidence="5 19">2.7.8.26</ecNumber>
    </recommendedName>
    <alternativeName>
        <fullName evidence="16 19">Cobalamin synthase</fullName>
    </alternativeName>
    <alternativeName>
        <fullName evidence="15 19">Cobalamin-5'-phosphate synthase</fullName>
    </alternativeName>
</protein>
<comment type="function">
    <text evidence="14 19">Joins adenosylcobinamide-GDP and alpha-ribazole to generate adenosylcobalamin (Ado-cobalamin). Also synthesizes adenosylcobalamin 5'-phosphate from adenosylcobinamide-GDP and alpha-ribazole 5'-phosphate.</text>
</comment>
<evidence type="ECO:0000256" key="12">
    <source>
        <dbReference type="ARBA" id="ARBA00022989"/>
    </source>
</evidence>
<dbReference type="GO" id="GO:0051073">
    <property type="term" value="F:adenosylcobinamide-GDP ribazoletransferase activity"/>
    <property type="evidence" value="ECO:0007669"/>
    <property type="project" value="UniProtKB-UniRule"/>
</dbReference>
<comment type="cofactor">
    <cofactor evidence="1 19">
        <name>Mg(2+)</name>
        <dbReference type="ChEBI" id="CHEBI:18420"/>
    </cofactor>
</comment>
<keyword evidence="10 19" id="KW-0812">Transmembrane</keyword>
<accession>A0A9D1RVN3</accession>
<evidence type="ECO:0000256" key="6">
    <source>
        <dbReference type="ARBA" id="ARBA00015850"/>
    </source>
</evidence>
<evidence type="ECO:0000313" key="21">
    <source>
        <dbReference type="Proteomes" id="UP000824192"/>
    </source>
</evidence>
<dbReference type="AlphaFoldDB" id="A0A9D1RVN3"/>
<evidence type="ECO:0000256" key="11">
    <source>
        <dbReference type="ARBA" id="ARBA00022842"/>
    </source>
</evidence>
<reference evidence="20" key="1">
    <citation type="journal article" date="2021" name="PeerJ">
        <title>Extensive microbial diversity within the chicken gut microbiome revealed by metagenomics and culture.</title>
        <authorList>
            <person name="Gilroy R."/>
            <person name="Ravi A."/>
            <person name="Getino M."/>
            <person name="Pursley I."/>
            <person name="Horton D.L."/>
            <person name="Alikhan N.F."/>
            <person name="Baker D."/>
            <person name="Gharbi K."/>
            <person name="Hall N."/>
            <person name="Watson M."/>
            <person name="Adriaenssens E.M."/>
            <person name="Foster-Nyarko E."/>
            <person name="Jarju S."/>
            <person name="Secka A."/>
            <person name="Antonio M."/>
            <person name="Oren A."/>
            <person name="Chaudhuri R.R."/>
            <person name="La Ragione R."/>
            <person name="Hildebrand F."/>
            <person name="Pallen M.J."/>
        </authorList>
    </citation>
    <scope>NUCLEOTIDE SEQUENCE</scope>
    <source>
        <strain evidence="20">ChiGjej6B6-1540</strain>
    </source>
</reference>
<dbReference type="EC" id="2.7.8.26" evidence="5 19"/>
<dbReference type="GO" id="GO:0005886">
    <property type="term" value="C:plasma membrane"/>
    <property type="evidence" value="ECO:0007669"/>
    <property type="project" value="UniProtKB-SubCell"/>
</dbReference>
<feature type="transmembrane region" description="Helical" evidence="19">
    <location>
        <begin position="35"/>
        <end position="59"/>
    </location>
</feature>
<evidence type="ECO:0000256" key="4">
    <source>
        <dbReference type="ARBA" id="ARBA00010561"/>
    </source>
</evidence>
<evidence type="ECO:0000256" key="15">
    <source>
        <dbReference type="ARBA" id="ARBA00032605"/>
    </source>
</evidence>
<keyword evidence="11 19" id="KW-0460">Magnesium</keyword>
<dbReference type="Pfam" id="PF02654">
    <property type="entry name" value="CobS"/>
    <property type="match status" value="1"/>
</dbReference>
<organism evidence="20 21">
    <name type="scientific">Candidatus Flavonifractor merdipullorum</name>
    <dbReference type="NCBI Taxonomy" id="2838590"/>
    <lineage>
        <taxon>Bacteria</taxon>
        <taxon>Bacillati</taxon>
        <taxon>Bacillota</taxon>
        <taxon>Clostridia</taxon>
        <taxon>Eubacteriales</taxon>
        <taxon>Oscillospiraceae</taxon>
        <taxon>Flavonifractor</taxon>
    </lineage>
</organism>
<gene>
    <name evidence="19" type="primary">cobS</name>
    <name evidence="20" type="ORF">H9868_08250</name>
</gene>
<evidence type="ECO:0000256" key="18">
    <source>
        <dbReference type="ARBA" id="ARBA00049504"/>
    </source>
</evidence>
<comment type="subcellular location">
    <subcellularLocation>
        <location evidence="2 19">Cell membrane</location>
        <topology evidence="2 19">Multi-pass membrane protein</topology>
    </subcellularLocation>
</comment>
<evidence type="ECO:0000256" key="14">
    <source>
        <dbReference type="ARBA" id="ARBA00025228"/>
    </source>
</evidence>
<dbReference type="GO" id="GO:0008818">
    <property type="term" value="F:cobalamin 5'-phosphate synthase activity"/>
    <property type="evidence" value="ECO:0007669"/>
    <property type="project" value="UniProtKB-UniRule"/>
</dbReference>
<comment type="pathway">
    <text evidence="3 19">Cofactor biosynthesis; adenosylcobalamin biosynthesis; adenosylcobalamin from cob(II)yrinate a,c-diamide: step 7/7.</text>
</comment>
<feature type="transmembrane region" description="Helical" evidence="19">
    <location>
        <begin position="141"/>
        <end position="165"/>
    </location>
</feature>
<evidence type="ECO:0000256" key="17">
    <source>
        <dbReference type="ARBA" id="ARBA00048623"/>
    </source>
</evidence>